<dbReference type="InterPro" id="IPR016160">
    <property type="entry name" value="Ald_DH_CS_CYS"/>
</dbReference>
<dbReference type="PROSITE" id="PS00687">
    <property type="entry name" value="ALDEHYDE_DEHYDR_GLU"/>
    <property type="match status" value="1"/>
</dbReference>
<dbReference type="InterPro" id="IPR029510">
    <property type="entry name" value="Ald_DH_CS_GLU"/>
</dbReference>
<dbReference type="PANTHER" id="PTHR43353:SF5">
    <property type="entry name" value="SUCCINATE-SEMIALDEHYDE DEHYDROGENASE, MITOCHONDRIAL"/>
    <property type="match status" value="1"/>
</dbReference>
<comment type="caution">
    <text evidence="6">The sequence shown here is derived from an EMBL/GenBank/DDBJ whole genome shotgun (WGS) entry which is preliminary data.</text>
</comment>
<dbReference type="GO" id="GO:0004777">
    <property type="term" value="F:succinate-semialdehyde dehydrogenase (NAD+) activity"/>
    <property type="evidence" value="ECO:0007669"/>
    <property type="project" value="TreeGrafter"/>
</dbReference>
<evidence type="ECO:0000256" key="3">
    <source>
        <dbReference type="PROSITE-ProRule" id="PRU10007"/>
    </source>
</evidence>
<keyword evidence="7" id="KW-1185">Reference proteome</keyword>
<evidence type="ECO:0000313" key="7">
    <source>
        <dbReference type="Proteomes" id="UP000541810"/>
    </source>
</evidence>
<evidence type="ECO:0000313" key="6">
    <source>
        <dbReference type="EMBL" id="MBB6431210.1"/>
    </source>
</evidence>
<protein>
    <submittedName>
        <fullName evidence="6">Lactaldehyde dehydrogenase/glycolaldehyde dehydrogenase</fullName>
        <ecNumber evidence="6">1.2.1.21</ecNumber>
        <ecNumber evidence="6">1.2.1.22</ecNumber>
    </submittedName>
</protein>
<dbReference type="GO" id="GO:0050569">
    <property type="term" value="F:glycolaldehyde dehydrogenase (NAD+) activity"/>
    <property type="evidence" value="ECO:0007669"/>
    <property type="project" value="UniProtKB-EC"/>
</dbReference>
<evidence type="ECO:0000256" key="1">
    <source>
        <dbReference type="ARBA" id="ARBA00009986"/>
    </source>
</evidence>
<dbReference type="Proteomes" id="UP000541810">
    <property type="component" value="Unassembled WGS sequence"/>
</dbReference>
<feature type="domain" description="Aldehyde dehydrogenase" evidence="5">
    <location>
        <begin position="19"/>
        <end position="483"/>
    </location>
</feature>
<dbReference type="InterPro" id="IPR016163">
    <property type="entry name" value="Ald_DH_C"/>
</dbReference>
<dbReference type="Gene3D" id="3.40.605.10">
    <property type="entry name" value="Aldehyde Dehydrogenase, Chain A, domain 1"/>
    <property type="match status" value="1"/>
</dbReference>
<evidence type="ECO:0000259" key="5">
    <source>
        <dbReference type="Pfam" id="PF00171"/>
    </source>
</evidence>
<dbReference type="GO" id="GO:0008911">
    <property type="term" value="F:lactaldehyde dehydrogenase (NAD+) activity"/>
    <property type="evidence" value="ECO:0007669"/>
    <property type="project" value="UniProtKB-EC"/>
</dbReference>
<dbReference type="FunFam" id="3.40.605.10:FF:000007">
    <property type="entry name" value="NAD/NADP-dependent betaine aldehyde dehydrogenase"/>
    <property type="match status" value="1"/>
</dbReference>
<organism evidence="6 7">
    <name type="scientific">Algisphaera agarilytica</name>
    <dbReference type="NCBI Taxonomy" id="1385975"/>
    <lineage>
        <taxon>Bacteria</taxon>
        <taxon>Pseudomonadati</taxon>
        <taxon>Planctomycetota</taxon>
        <taxon>Phycisphaerae</taxon>
        <taxon>Phycisphaerales</taxon>
        <taxon>Phycisphaeraceae</taxon>
        <taxon>Algisphaera</taxon>
    </lineage>
</organism>
<dbReference type="AlphaFoldDB" id="A0A7X0H8G2"/>
<accession>A0A7X0H8G2</accession>
<dbReference type="EMBL" id="JACHGY010000001">
    <property type="protein sequence ID" value="MBB6431210.1"/>
    <property type="molecule type" value="Genomic_DNA"/>
</dbReference>
<dbReference type="EC" id="1.2.1.21" evidence="6"/>
<comment type="similarity">
    <text evidence="1 4">Belongs to the aldehyde dehydrogenase family.</text>
</comment>
<evidence type="ECO:0000256" key="2">
    <source>
        <dbReference type="ARBA" id="ARBA00023002"/>
    </source>
</evidence>
<dbReference type="PANTHER" id="PTHR43353">
    <property type="entry name" value="SUCCINATE-SEMIALDEHYDE DEHYDROGENASE, MITOCHONDRIAL"/>
    <property type="match status" value="1"/>
</dbReference>
<gene>
    <name evidence="6" type="ORF">HNQ40_003016</name>
</gene>
<keyword evidence="2 4" id="KW-0560">Oxidoreductase</keyword>
<dbReference type="PROSITE" id="PS00070">
    <property type="entry name" value="ALDEHYDE_DEHYDR_CYS"/>
    <property type="match status" value="1"/>
</dbReference>
<dbReference type="InterPro" id="IPR015590">
    <property type="entry name" value="Aldehyde_DH_dom"/>
</dbReference>
<feature type="active site" evidence="3">
    <location>
        <position position="255"/>
    </location>
</feature>
<dbReference type="RefSeq" id="WP_184678697.1">
    <property type="nucleotide sequence ID" value="NZ_JACHGY010000001.1"/>
</dbReference>
<dbReference type="SUPFAM" id="SSF53720">
    <property type="entry name" value="ALDH-like"/>
    <property type="match status" value="1"/>
</dbReference>
<proteinExistence type="inferred from homology"/>
<dbReference type="InterPro" id="IPR016162">
    <property type="entry name" value="Ald_DH_N"/>
</dbReference>
<dbReference type="Pfam" id="PF00171">
    <property type="entry name" value="Aldedh"/>
    <property type="match status" value="1"/>
</dbReference>
<name>A0A7X0H8G2_9BACT</name>
<dbReference type="InterPro" id="IPR050740">
    <property type="entry name" value="Aldehyde_DH_Superfamily"/>
</dbReference>
<dbReference type="GO" id="GO:0009450">
    <property type="term" value="P:gamma-aminobutyric acid catabolic process"/>
    <property type="evidence" value="ECO:0007669"/>
    <property type="project" value="TreeGrafter"/>
</dbReference>
<reference evidence="6 7" key="1">
    <citation type="submission" date="2020-08" db="EMBL/GenBank/DDBJ databases">
        <title>Genomic Encyclopedia of Type Strains, Phase IV (KMG-IV): sequencing the most valuable type-strain genomes for metagenomic binning, comparative biology and taxonomic classification.</title>
        <authorList>
            <person name="Goeker M."/>
        </authorList>
    </citation>
    <scope>NUCLEOTIDE SEQUENCE [LARGE SCALE GENOMIC DNA]</scope>
    <source>
        <strain evidence="6 7">DSM 103725</strain>
    </source>
</reference>
<dbReference type="EC" id="1.2.1.22" evidence="6"/>
<evidence type="ECO:0000256" key="4">
    <source>
        <dbReference type="RuleBase" id="RU003345"/>
    </source>
</evidence>
<dbReference type="InterPro" id="IPR016161">
    <property type="entry name" value="Ald_DH/histidinol_DH"/>
</dbReference>
<sequence length="488" mass="52321">MTTAATQVDAYRCYIHGQWVESETGQTIEVKSPATGQVWATVPACSKAQAQQALESSQEAQPAWAALPAQDRAVHLLNIAKALEAEHEHFSKLLVMEQGKTLPQARGEVTDTIRYITYNAEAARRIQGEIFPSDMADESLWITRVPFGVTVGLCAFNYPLALIGRKLAPALVTGNTMVLKPHDETPVTASEFMRLVHDAGLPAGVVNMVSGGVQDVGSTLVESPITKLVSVTGSIPAGRAIYAGGAKNLTQMTLELGGKAPFIILDDVDDLDAIVDAAVIARYANCGQVCICNEMALVHEKIADEFTEKFIKKAKEVTVGDPMDESIGMGPYTTKGGMDRFHGIVQESIKQGAELALGGDYAEVPGFEGGNWYQPTVLTNATKDTAAVAQEVFGPVLPIVKISGYEEAAEMVNSRDEGLSAYLWTTNHKTIMHATRTLEVGTVFVNKGICGYIQGYHTGHKHSGIGGEDGVHGIEGFLQKRTIYLGNG</sequence>
<dbReference type="Gene3D" id="3.40.309.10">
    <property type="entry name" value="Aldehyde Dehydrogenase, Chain A, domain 2"/>
    <property type="match status" value="1"/>
</dbReference>